<name>A0ABD2JH08_9BILA</name>
<reference evidence="2 3" key="1">
    <citation type="submission" date="2024-10" db="EMBL/GenBank/DDBJ databases">
        <authorList>
            <person name="Kim D."/>
        </authorList>
    </citation>
    <scope>NUCLEOTIDE SEQUENCE [LARGE SCALE GENOMIC DNA]</scope>
    <source>
        <strain evidence="2">BH-2024</strain>
    </source>
</reference>
<feature type="region of interest" description="Disordered" evidence="1">
    <location>
        <begin position="41"/>
        <end position="108"/>
    </location>
</feature>
<dbReference type="Proteomes" id="UP001620626">
    <property type="component" value="Unassembled WGS sequence"/>
</dbReference>
<evidence type="ECO:0000313" key="3">
    <source>
        <dbReference type="Proteomes" id="UP001620626"/>
    </source>
</evidence>
<dbReference type="AlphaFoldDB" id="A0ABD2JH08"/>
<organism evidence="2 3">
    <name type="scientific">Heterodera trifolii</name>
    <dbReference type="NCBI Taxonomy" id="157864"/>
    <lineage>
        <taxon>Eukaryota</taxon>
        <taxon>Metazoa</taxon>
        <taxon>Ecdysozoa</taxon>
        <taxon>Nematoda</taxon>
        <taxon>Chromadorea</taxon>
        <taxon>Rhabditida</taxon>
        <taxon>Tylenchina</taxon>
        <taxon>Tylenchomorpha</taxon>
        <taxon>Tylenchoidea</taxon>
        <taxon>Heteroderidae</taxon>
        <taxon>Heteroderinae</taxon>
        <taxon>Heterodera</taxon>
    </lineage>
</organism>
<gene>
    <name evidence="2" type="ORF">niasHT_022499</name>
</gene>
<evidence type="ECO:0000313" key="2">
    <source>
        <dbReference type="EMBL" id="KAL3089867.1"/>
    </source>
</evidence>
<dbReference type="EMBL" id="JBICBT010000971">
    <property type="protein sequence ID" value="KAL3089867.1"/>
    <property type="molecule type" value="Genomic_DNA"/>
</dbReference>
<proteinExistence type="predicted"/>
<comment type="caution">
    <text evidence="2">The sequence shown here is derived from an EMBL/GenBank/DDBJ whole genome shotgun (WGS) entry which is preliminary data.</text>
</comment>
<keyword evidence="3" id="KW-1185">Reference proteome</keyword>
<accession>A0ABD2JH08</accession>
<protein>
    <submittedName>
        <fullName evidence="2">Uncharacterized protein</fullName>
    </submittedName>
</protein>
<evidence type="ECO:0000256" key="1">
    <source>
        <dbReference type="SAM" id="MobiDB-lite"/>
    </source>
</evidence>
<sequence>MYTHNLCACAALRHKGRQQCRQTETPSAAAANCAAAFGRARPLPPGAGRGRDNPRQQQRLFPLGAKSDKCPARVTTDAAASDDRSPWAGGRRWGQNRPIKSPPIAADD</sequence>